<evidence type="ECO:0000313" key="3">
    <source>
        <dbReference type="Proteomes" id="UP000824005"/>
    </source>
</evidence>
<dbReference type="InterPro" id="IPR050491">
    <property type="entry name" value="AmpC-like"/>
</dbReference>
<comment type="caution">
    <text evidence="2">The sequence shown here is derived from an EMBL/GenBank/DDBJ whole genome shotgun (WGS) entry which is preliminary data.</text>
</comment>
<dbReference type="Proteomes" id="UP000824005">
    <property type="component" value="Unassembled WGS sequence"/>
</dbReference>
<name>A0A9D2C9I3_9MICO</name>
<dbReference type="AlphaFoldDB" id="A0A9D2C9I3"/>
<evidence type="ECO:0000259" key="1">
    <source>
        <dbReference type="Pfam" id="PF00144"/>
    </source>
</evidence>
<dbReference type="InterPro" id="IPR012338">
    <property type="entry name" value="Beta-lactam/transpept-like"/>
</dbReference>
<dbReference type="EMBL" id="DXDC01000253">
    <property type="protein sequence ID" value="HIY66287.1"/>
    <property type="molecule type" value="Genomic_DNA"/>
</dbReference>
<accession>A0A9D2C9I3</accession>
<dbReference type="Pfam" id="PF00144">
    <property type="entry name" value="Beta-lactamase"/>
    <property type="match status" value="1"/>
</dbReference>
<gene>
    <name evidence="2" type="ORF">H9830_08440</name>
</gene>
<reference evidence="2" key="2">
    <citation type="submission" date="2021-04" db="EMBL/GenBank/DDBJ databases">
        <authorList>
            <person name="Gilroy R."/>
        </authorList>
    </citation>
    <scope>NUCLEOTIDE SEQUENCE</scope>
    <source>
        <strain evidence="2">ChiGjej1B1-98</strain>
    </source>
</reference>
<dbReference type="PANTHER" id="PTHR46825">
    <property type="entry name" value="D-ALANYL-D-ALANINE-CARBOXYPEPTIDASE/ENDOPEPTIDASE AMPH"/>
    <property type="match status" value="1"/>
</dbReference>
<dbReference type="PANTHER" id="PTHR46825:SF9">
    <property type="entry name" value="BETA-LACTAMASE-RELATED DOMAIN-CONTAINING PROTEIN"/>
    <property type="match status" value="1"/>
</dbReference>
<protein>
    <submittedName>
        <fullName evidence="2">Beta-lactamase family protein</fullName>
    </submittedName>
</protein>
<feature type="domain" description="Beta-lactamase-related" evidence="1">
    <location>
        <begin position="22"/>
        <end position="353"/>
    </location>
</feature>
<sequence>MPDPHRSDAAHDFETLARRAMARALPTDVRERARGGVAAVSDGAGNVVAHPFGAAHAETPADADTVFRIASMSKSFLAAAVLALRDEGRLDLRAPIRDYLPEARLFWQGEAVDVTCAQLLCNRSGMPEDNAWADRQLDLSRDALQAYAAAGLTLSLPPGSGYQYSNTGMALVGAIVEAVTGQPIEHVVHERFLEPLGLAHTAYTVADLPNDTPVAEGYRTFDGGREFRHEPFLKHGAFGCIGGMLSTVGDIGRWMRFLASAFTAEPEHPHVLRPTTRLEMQSAFTPAQIPAERAEQLESAGYGYGLVVEQDRRFGRILQHAGGLPGWSSHMRWHAASGTGVVVFANSDSFGAGTRATEILRSVLNDTNASSARIDPWPEALDAAKLVDALIRSGGSLARLGEFAAPNLLPDVPAEVRDRQLAELTDRFGDPLEQQEPLERRITSMPNAAELQWGVACAYGDLECSIRLVGLPTPALQSLKIAVAGSTSD</sequence>
<dbReference type="SUPFAM" id="SSF56601">
    <property type="entry name" value="beta-lactamase/transpeptidase-like"/>
    <property type="match status" value="1"/>
</dbReference>
<reference evidence="2" key="1">
    <citation type="journal article" date="2021" name="PeerJ">
        <title>Extensive microbial diversity within the chicken gut microbiome revealed by metagenomics and culture.</title>
        <authorList>
            <person name="Gilroy R."/>
            <person name="Ravi A."/>
            <person name="Getino M."/>
            <person name="Pursley I."/>
            <person name="Horton D.L."/>
            <person name="Alikhan N.F."/>
            <person name="Baker D."/>
            <person name="Gharbi K."/>
            <person name="Hall N."/>
            <person name="Watson M."/>
            <person name="Adriaenssens E.M."/>
            <person name="Foster-Nyarko E."/>
            <person name="Jarju S."/>
            <person name="Secka A."/>
            <person name="Antonio M."/>
            <person name="Oren A."/>
            <person name="Chaudhuri R.R."/>
            <person name="La Ragione R."/>
            <person name="Hildebrand F."/>
            <person name="Pallen M.J."/>
        </authorList>
    </citation>
    <scope>NUCLEOTIDE SEQUENCE</scope>
    <source>
        <strain evidence="2">ChiGjej1B1-98</strain>
    </source>
</reference>
<dbReference type="Gene3D" id="3.40.710.10">
    <property type="entry name" value="DD-peptidase/beta-lactamase superfamily"/>
    <property type="match status" value="1"/>
</dbReference>
<proteinExistence type="predicted"/>
<organism evidence="2 3">
    <name type="scientific">Candidatus Agrococcus pullicola</name>
    <dbReference type="NCBI Taxonomy" id="2838429"/>
    <lineage>
        <taxon>Bacteria</taxon>
        <taxon>Bacillati</taxon>
        <taxon>Actinomycetota</taxon>
        <taxon>Actinomycetes</taxon>
        <taxon>Micrococcales</taxon>
        <taxon>Microbacteriaceae</taxon>
        <taxon>Agrococcus</taxon>
    </lineage>
</organism>
<dbReference type="InterPro" id="IPR001466">
    <property type="entry name" value="Beta-lactam-related"/>
</dbReference>
<evidence type="ECO:0000313" key="2">
    <source>
        <dbReference type="EMBL" id="HIY66287.1"/>
    </source>
</evidence>